<protein>
    <submittedName>
        <fullName evidence="2">Uncharacterized protein</fullName>
    </submittedName>
</protein>
<gene>
    <name evidence="2" type="ORF">PgNI_02955</name>
</gene>
<reference evidence="2" key="2">
    <citation type="submission" date="2019-10" db="EMBL/GenBank/DDBJ databases">
        <authorList>
            <consortium name="NCBI Genome Project"/>
        </authorList>
    </citation>
    <scope>NUCLEOTIDE SEQUENCE</scope>
    <source>
        <strain evidence="2">NI907</strain>
    </source>
</reference>
<dbReference type="GeneID" id="41957923"/>
<proteinExistence type="predicted"/>
<evidence type="ECO:0000313" key="2">
    <source>
        <dbReference type="RefSeq" id="XP_030985292.1"/>
    </source>
</evidence>
<sequence>MKTSSIPALIGSVAVKWTIECSDRQYIVMIQAKEGCGYALDRDLPAGVQIGGIPEADWEKKKKKKMKIMPI</sequence>
<reference evidence="2" key="1">
    <citation type="journal article" date="2019" name="Mol. Biol. Evol.">
        <title>Blast fungal genomes show frequent chromosomal changes, gene gains and losses, and effector gene turnover.</title>
        <authorList>
            <person name="Gomez Luciano L.B."/>
            <person name="Jason Tsai I."/>
            <person name="Chuma I."/>
            <person name="Tosa Y."/>
            <person name="Chen Y.H."/>
            <person name="Li J.Y."/>
            <person name="Li M.Y."/>
            <person name="Jade Lu M.Y."/>
            <person name="Nakayashiki H."/>
            <person name="Li W.H."/>
        </authorList>
    </citation>
    <scope>NUCLEOTIDE SEQUENCE</scope>
    <source>
        <strain evidence="2">NI907</strain>
    </source>
</reference>
<accession>A0A6P8BDM5</accession>
<dbReference type="AlphaFoldDB" id="A0A6P8BDM5"/>
<dbReference type="KEGG" id="pgri:PgNI_02955"/>
<dbReference type="RefSeq" id="XP_030985292.1">
    <property type="nucleotide sequence ID" value="XM_031123012.1"/>
</dbReference>
<organism evidence="1 2">
    <name type="scientific">Pyricularia grisea</name>
    <name type="common">Crabgrass-specific blast fungus</name>
    <name type="synonym">Magnaporthe grisea</name>
    <dbReference type="NCBI Taxonomy" id="148305"/>
    <lineage>
        <taxon>Eukaryota</taxon>
        <taxon>Fungi</taxon>
        <taxon>Dikarya</taxon>
        <taxon>Ascomycota</taxon>
        <taxon>Pezizomycotina</taxon>
        <taxon>Sordariomycetes</taxon>
        <taxon>Sordariomycetidae</taxon>
        <taxon>Magnaporthales</taxon>
        <taxon>Pyriculariaceae</taxon>
        <taxon>Pyricularia</taxon>
    </lineage>
</organism>
<keyword evidence="1" id="KW-1185">Reference proteome</keyword>
<evidence type="ECO:0000313" key="1">
    <source>
        <dbReference type="Proteomes" id="UP000515153"/>
    </source>
</evidence>
<reference evidence="2" key="3">
    <citation type="submission" date="2025-08" db="UniProtKB">
        <authorList>
            <consortium name="RefSeq"/>
        </authorList>
    </citation>
    <scope>IDENTIFICATION</scope>
    <source>
        <strain evidence="2">NI907</strain>
    </source>
</reference>
<name>A0A6P8BDM5_PYRGI</name>
<dbReference type="Proteomes" id="UP000515153">
    <property type="component" value="Unplaced"/>
</dbReference>